<feature type="region of interest" description="Disordered" evidence="1">
    <location>
        <begin position="103"/>
        <end position="127"/>
    </location>
</feature>
<evidence type="ECO:0000313" key="2">
    <source>
        <dbReference type="EMBL" id="TGO83308.1"/>
    </source>
</evidence>
<sequence>MLQMSGSPTTMLLLRSEQKVPSLPPGYLAGIEHRLIETEIALHRALSRLYNYSDAKFQDSREFPQVSKGELMEQWQELPLESDIDLETWWSRKTKYVQPLNREWGPTEETSTPETHIAHGIDDIPPVDWEPTNERHENIPESTDTITQETMASTVSSLPRPSNSIEVQKSPVNSQLQFESDIPDFSSWQRNSPIHNVGESIMAADGLTVAESFARAHQRTYF</sequence>
<comment type="caution">
    <text evidence="2">The sequence shown here is derived from an EMBL/GenBank/DDBJ whole genome shotgun (WGS) entry which is preliminary data.</text>
</comment>
<organism evidence="2 3">
    <name type="scientific">Botrytis porri</name>
    <dbReference type="NCBI Taxonomy" id="87229"/>
    <lineage>
        <taxon>Eukaryota</taxon>
        <taxon>Fungi</taxon>
        <taxon>Dikarya</taxon>
        <taxon>Ascomycota</taxon>
        <taxon>Pezizomycotina</taxon>
        <taxon>Leotiomycetes</taxon>
        <taxon>Helotiales</taxon>
        <taxon>Sclerotiniaceae</taxon>
        <taxon>Botrytis</taxon>
    </lineage>
</organism>
<accession>A0A4Z1KD88</accession>
<evidence type="ECO:0000313" key="3">
    <source>
        <dbReference type="Proteomes" id="UP000297280"/>
    </source>
</evidence>
<reference evidence="2 3" key="1">
    <citation type="submission" date="2017-12" db="EMBL/GenBank/DDBJ databases">
        <title>Comparative genomics of Botrytis spp.</title>
        <authorList>
            <person name="Valero-Jimenez C.A."/>
            <person name="Tapia P."/>
            <person name="Veloso J."/>
            <person name="Silva-Moreno E."/>
            <person name="Staats M."/>
            <person name="Valdes J.H."/>
            <person name="Van Kan J.A.L."/>
        </authorList>
    </citation>
    <scope>NUCLEOTIDE SEQUENCE [LARGE SCALE GENOMIC DNA]</scope>
    <source>
        <strain evidence="2 3">MUCL3349</strain>
    </source>
</reference>
<name>A0A4Z1KD88_9HELO</name>
<dbReference type="Proteomes" id="UP000297280">
    <property type="component" value="Unassembled WGS sequence"/>
</dbReference>
<keyword evidence="3" id="KW-1185">Reference proteome</keyword>
<proteinExistence type="predicted"/>
<gene>
    <name evidence="2" type="ORF">BPOR_0666g00030</name>
</gene>
<dbReference type="AlphaFoldDB" id="A0A4Z1KD88"/>
<protein>
    <submittedName>
        <fullName evidence="2">Uncharacterized protein</fullName>
    </submittedName>
</protein>
<evidence type="ECO:0000256" key="1">
    <source>
        <dbReference type="SAM" id="MobiDB-lite"/>
    </source>
</evidence>
<dbReference type="EMBL" id="PQXO01000665">
    <property type="protein sequence ID" value="TGO83308.1"/>
    <property type="molecule type" value="Genomic_DNA"/>
</dbReference>